<protein>
    <recommendedName>
        <fullName evidence="2">RNase H type-1 domain-containing protein</fullName>
    </recommendedName>
</protein>
<comment type="caution">
    <text evidence="3">The sequence shown here is derived from an EMBL/GenBank/DDBJ whole genome shotgun (WGS) entry which is preliminary data.</text>
</comment>
<proteinExistence type="predicted"/>
<dbReference type="Gene3D" id="3.30.420.10">
    <property type="entry name" value="Ribonuclease H-like superfamily/Ribonuclease H"/>
    <property type="match status" value="1"/>
</dbReference>
<feature type="transmembrane region" description="Helical" evidence="1">
    <location>
        <begin position="83"/>
        <end position="105"/>
    </location>
</feature>
<evidence type="ECO:0000259" key="2">
    <source>
        <dbReference type="Pfam" id="PF13456"/>
    </source>
</evidence>
<dbReference type="InterPro" id="IPR044730">
    <property type="entry name" value="RNase_H-like_dom_plant"/>
</dbReference>
<keyword evidence="1" id="KW-0472">Membrane</keyword>
<organism evidence="3">
    <name type="scientific">Brassica cretica</name>
    <name type="common">Mustard</name>
    <dbReference type="NCBI Taxonomy" id="69181"/>
    <lineage>
        <taxon>Eukaryota</taxon>
        <taxon>Viridiplantae</taxon>
        <taxon>Streptophyta</taxon>
        <taxon>Embryophyta</taxon>
        <taxon>Tracheophyta</taxon>
        <taxon>Spermatophyta</taxon>
        <taxon>Magnoliopsida</taxon>
        <taxon>eudicotyledons</taxon>
        <taxon>Gunneridae</taxon>
        <taxon>Pentapetalae</taxon>
        <taxon>rosids</taxon>
        <taxon>malvids</taxon>
        <taxon>Brassicales</taxon>
        <taxon>Brassicaceae</taxon>
        <taxon>Brassiceae</taxon>
        <taxon>Brassica</taxon>
    </lineage>
</organism>
<feature type="domain" description="RNase H type-1" evidence="2">
    <location>
        <begin position="2"/>
        <end position="90"/>
    </location>
</feature>
<dbReference type="AlphaFoldDB" id="A0A8S9IZM7"/>
<dbReference type="EMBL" id="QGKY02001015">
    <property type="protein sequence ID" value="KAF2575381.1"/>
    <property type="molecule type" value="Genomic_DNA"/>
</dbReference>
<gene>
    <name evidence="3" type="ORF">F2Q70_00002359</name>
</gene>
<dbReference type="GO" id="GO:0003676">
    <property type="term" value="F:nucleic acid binding"/>
    <property type="evidence" value="ECO:0007669"/>
    <property type="project" value="InterPro"/>
</dbReference>
<dbReference type="InterPro" id="IPR036397">
    <property type="entry name" value="RNaseH_sf"/>
</dbReference>
<dbReference type="Pfam" id="PF13456">
    <property type="entry name" value="RVT_3"/>
    <property type="match status" value="1"/>
</dbReference>
<keyword evidence="1" id="KW-0812">Transmembrane</keyword>
<dbReference type="GO" id="GO:0004523">
    <property type="term" value="F:RNA-DNA hybrid ribonuclease activity"/>
    <property type="evidence" value="ECO:0007669"/>
    <property type="project" value="InterPro"/>
</dbReference>
<dbReference type="CDD" id="cd06222">
    <property type="entry name" value="RNase_H_like"/>
    <property type="match status" value="1"/>
</dbReference>
<keyword evidence="1" id="KW-1133">Transmembrane helix</keyword>
<dbReference type="InterPro" id="IPR012337">
    <property type="entry name" value="RNaseH-like_sf"/>
</dbReference>
<evidence type="ECO:0000313" key="3">
    <source>
        <dbReference type="EMBL" id="KAF2575381.1"/>
    </source>
</evidence>
<dbReference type="SUPFAM" id="SSF53098">
    <property type="entry name" value="Ribonuclease H-like"/>
    <property type="match status" value="1"/>
</dbReference>
<accession>A0A8S9IZM7</accession>
<evidence type="ECO:0000256" key="1">
    <source>
        <dbReference type="SAM" id="Phobius"/>
    </source>
</evidence>
<feature type="non-terminal residue" evidence="3">
    <location>
        <position position="1"/>
    </location>
</feature>
<reference evidence="3" key="1">
    <citation type="submission" date="2019-12" db="EMBL/GenBank/DDBJ databases">
        <title>Genome sequencing and annotation of Brassica cretica.</title>
        <authorList>
            <person name="Studholme D.J."/>
            <person name="Sarris P.F."/>
        </authorList>
    </citation>
    <scope>NUCLEOTIDE SEQUENCE</scope>
    <source>
        <strain evidence="3">PFS-102/07</strain>
        <tissue evidence="3">Leaf</tissue>
    </source>
</reference>
<dbReference type="InterPro" id="IPR002156">
    <property type="entry name" value="RNaseH_domain"/>
</dbReference>
<name>A0A8S9IZM7_BRACR</name>
<sequence length="122" mass="13602">SYDGSWNVRDGIAKVGWVSRDVNGTYTGSGQGAFGNRSNSIEAECQALLMAMQNAWCKEFQHVIFEGDCKELHDLVQGCKKNLSYITGCVIWIMVIKIPIMLLYLDTKAKQQGGRHLSSIKE</sequence>